<protein>
    <recommendedName>
        <fullName evidence="5">Tat pathway signal sequence</fullName>
    </recommendedName>
</protein>
<name>A0A370U3U7_9HELO</name>
<evidence type="ECO:0000256" key="2">
    <source>
        <dbReference type="SAM" id="Phobius"/>
    </source>
</evidence>
<accession>A0A370U3U7</accession>
<gene>
    <name evidence="3" type="ORF">BP5553_02423</name>
</gene>
<evidence type="ECO:0000256" key="1">
    <source>
        <dbReference type="SAM" id="MobiDB-lite"/>
    </source>
</evidence>
<feature type="compositionally biased region" description="Basic residues" evidence="1">
    <location>
        <begin position="1"/>
        <end position="10"/>
    </location>
</feature>
<dbReference type="RefSeq" id="XP_031875100.1">
    <property type="nucleotide sequence ID" value="XM_032011046.1"/>
</dbReference>
<dbReference type="OrthoDB" id="5296155at2759"/>
<keyword evidence="2" id="KW-0472">Membrane</keyword>
<keyword evidence="2" id="KW-0812">Transmembrane</keyword>
<keyword evidence="4" id="KW-1185">Reference proteome</keyword>
<dbReference type="GeneID" id="43595272"/>
<reference evidence="3 4" key="1">
    <citation type="journal article" date="2018" name="IMA Fungus">
        <title>IMA Genome-F 9: Draft genome sequence of Annulohypoxylon stygium, Aspergillus mulundensis, Berkeleyomyces basicola (syn. Thielaviopsis basicola), Ceratocystis smalleyi, two Cercospora beticola strains, Coleophoma cylindrospora, Fusarium fracticaudum, Phialophora cf. hyalina, and Morchella septimelata.</title>
        <authorList>
            <person name="Wingfield B.D."/>
            <person name="Bills G.F."/>
            <person name="Dong Y."/>
            <person name="Huang W."/>
            <person name="Nel W.J."/>
            <person name="Swalarsk-Parry B.S."/>
            <person name="Vaghefi N."/>
            <person name="Wilken P.M."/>
            <person name="An Z."/>
            <person name="de Beer Z.W."/>
            <person name="De Vos L."/>
            <person name="Chen L."/>
            <person name="Duong T.A."/>
            <person name="Gao Y."/>
            <person name="Hammerbacher A."/>
            <person name="Kikkert J.R."/>
            <person name="Li Y."/>
            <person name="Li H."/>
            <person name="Li K."/>
            <person name="Li Q."/>
            <person name="Liu X."/>
            <person name="Ma X."/>
            <person name="Naidoo K."/>
            <person name="Pethybridge S.J."/>
            <person name="Sun J."/>
            <person name="Steenkamp E.T."/>
            <person name="van der Nest M.A."/>
            <person name="van Wyk S."/>
            <person name="Wingfield M.J."/>
            <person name="Xiong C."/>
            <person name="Yue Q."/>
            <person name="Zhang X."/>
        </authorList>
    </citation>
    <scope>NUCLEOTIDE SEQUENCE [LARGE SCALE GENOMIC DNA]</scope>
    <source>
        <strain evidence="3 4">BP 5553</strain>
    </source>
</reference>
<feature type="region of interest" description="Disordered" evidence="1">
    <location>
        <begin position="125"/>
        <end position="164"/>
    </location>
</feature>
<dbReference type="EMBL" id="NPIC01000001">
    <property type="protein sequence ID" value="RDL42444.1"/>
    <property type="molecule type" value="Genomic_DNA"/>
</dbReference>
<feature type="region of interest" description="Disordered" evidence="1">
    <location>
        <begin position="1"/>
        <end position="43"/>
    </location>
</feature>
<organism evidence="3 4">
    <name type="scientific">Venustampulla echinocandica</name>
    <dbReference type="NCBI Taxonomy" id="2656787"/>
    <lineage>
        <taxon>Eukaryota</taxon>
        <taxon>Fungi</taxon>
        <taxon>Dikarya</taxon>
        <taxon>Ascomycota</taxon>
        <taxon>Pezizomycotina</taxon>
        <taxon>Leotiomycetes</taxon>
        <taxon>Helotiales</taxon>
        <taxon>Pleuroascaceae</taxon>
        <taxon>Venustampulla</taxon>
    </lineage>
</organism>
<evidence type="ECO:0008006" key="5">
    <source>
        <dbReference type="Google" id="ProtNLM"/>
    </source>
</evidence>
<comment type="caution">
    <text evidence="3">The sequence shown here is derived from an EMBL/GenBank/DDBJ whole genome shotgun (WGS) entry which is preliminary data.</text>
</comment>
<sequence>MGKTDKHRRASSVSSSLPPISQDGSFHGAPPVPERSTYRLSNGRAMGLPGFEFENHNPPQYGTYSEAYSSVTEKHSERSVASANGSNSTSASKKYGWRKLVLYGVIIALVILGIGLGVGLGLGNRHKSSSTSQNESIGSASSSSSSPPSSESGSAQDAPPANLASTTTFPAGSYTFNTYLSPPVTDCTSNPSTWLCYPYSTYGESASSSSAAFDWVISKVPNTPNNYSISSTKNPIDLTFTNLPLTLKSAGTAEEHYFLQTPMEKTTKPTTQLGSDSVAATCHFTDTTFQAYLYTKKPKTYPKSDENGAYTAWPHAVKVEQVSGGGAGTPSCIGPSGSSLGDFSVEDNGLLCDCLYLNTGT</sequence>
<keyword evidence="2" id="KW-1133">Transmembrane helix</keyword>
<dbReference type="AlphaFoldDB" id="A0A370U3U7"/>
<dbReference type="Proteomes" id="UP000254866">
    <property type="component" value="Unassembled WGS sequence"/>
</dbReference>
<dbReference type="STRING" id="2656787.A0A370U3U7"/>
<proteinExistence type="predicted"/>
<feature type="compositionally biased region" description="Low complexity" evidence="1">
    <location>
        <begin position="135"/>
        <end position="155"/>
    </location>
</feature>
<feature type="transmembrane region" description="Helical" evidence="2">
    <location>
        <begin position="100"/>
        <end position="122"/>
    </location>
</feature>
<evidence type="ECO:0000313" key="4">
    <source>
        <dbReference type="Proteomes" id="UP000254866"/>
    </source>
</evidence>
<evidence type="ECO:0000313" key="3">
    <source>
        <dbReference type="EMBL" id="RDL42444.1"/>
    </source>
</evidence>